<dbReference type="RefSeq" id="WP_323263563.1">
    <property type="nucleotide sequence ID" value="NZ_JAYGIE010000136.1"/>
</dbReference>
<dbReference type="Gene3D" id="3.90.1580.10">
    <property type="entry name" value="paralog of FGE (formylglycine-generating enzyme)"/>
    <property type="match status" value="1"/>
</dbReference>
<accession>A0ABU5TRD2</accession>
<organism evidence="2 3">
    <name type="scientific">Pseudanabaena galeata UHCC 0370</name>
    <dbReference type="NCBI Taxonomy" id="3110310"/>
    <lineage>
        <taxon>Bacteria</taxon>
        <taxon>Bacillati</taxon>
        <taxon>Cyanobacteriota</taxon>
        <taxon>Cyanophyceae</taxon>
        <taxon>Pseudanabaenales</taxon>
        <taxon>Pseudanabaenaceae</taxon>
        <taxon>Pseudanabaena</taxon>
    </lineage>
</organism>
<evidence type="ECO:0000313" key="2">
    <source>
        <dbReference type="EMBL" id="MEA5480606.1"/>
    </source>
</evidence>
<dbReference type="InterPro" id="IPR005532">
    <property type="entry name" value="SUMF_dom"/>
</dbReference>
<comment type="caution">
    <text evidence="2">The sequence shown here is derived from an EMBL/GenBank/DDBJ whole genome shotgun (WGS) entry which is preliminary data.</text>
</comment>
<dbReference type="Proteomes" id="UP001301388">
    <property type="component" value="Unassembled WGS sequence"/>
</dbReference>
<feature type="domain" description="Sulfatase-modifying factor enzyme-like" evidence="1">
    <location>
        <begin position="18"/>
        <end position="102"/>
    </location>
</feature>
<name>A0ABU5TRD2_9CYAN</name>
<dbReference type="InterPro" id="IPR016187">
    <property type="entry name" value="CTDL_fold"/>
</dbReference>
<evidence type="ECO:0000259" key="1">
    <source>
        <dbReference type="Pfam" id="PF03781"/>
    </source>
</evidence>
<dbReference type="EMBL" id="JAYGIE010000136">
    <property type="protein sequence ID" value="MEA5480606.1"/>
    <property type="molecule type" value="Genomic_DNA"/>
</dbReference>
<dbReference type="InterPro" id="IPR051043">
    <property type="entry name" value="Sulfatase_Mod_Factor_Kinase"/>
</dbReference>
<dbReference type="InterPro" id="IPR042095">
    <property type="entry name" value="SUMF_sf"/>
</dbReference>
<dbReference type="SUPFAM" id="SSF56436">
    <property type="entry name" value="C-type lectin-like"/>
    <property type="match status" value="1"/>
</dbReference>
<sequence length="104" mass="11870">MFALSATPFLEWCKISVNVDSFSPNAWGLYQMHGNVWEWCEDIWHENYNEIPQDGSAWLSDGEQAKRLLRGGCWYDDAFYCSSAYRHGKGSGSYGNCGFRVVVV</sequence>
<dbReference type="PANTHER" id="PTHR23150:SF19">
    <property type="entry name" value="FORMYLGLYCINE-GENERATING ENZYME"/>
    <property type="match status" value="1"/>
</dbReference>
<proteinExistence type="predicted"/>
<protein>
    <submittedName>
        <fullName evidence="2">Formylglycine-generating enzyme family protein</fullName>
    </submittedName>
</protein>
<reference evidence="2 3" key="1">
    <citation type="submission" date="2023-12" db="EMBL/GenBank/DDBJ databases">
        <title>Baltic Sea Cyanobacteria.</title>
        <authorList>
            <person name="Delbaje E."/>
            <person name="Fewer D.P."/>
            <person name="Shishido T.K."/>
        </authorList>
    </citation>
    <scope>NUCLEOTIDE SEQUENCE [LARGE SCALE GENOMIC DNA]</scope>
    <source>
        <strain evidence="2 3">UHCC 0370</strain>
    </source>
</reference>
<evidence type="ECO:0000313" key="3">
    <source>
        <dbReference type="Proteomes" id="UP001301388"/>
    </source>
</evidence>
<dbReference type="Pfam" id="PF03781">
    <property type="entry name" value="FGE-sulfatase"/>
    <property type="match status" value="1"/>
</dbReference>
<dbReference type="PANTHER" id="PTHR23150">
    <property type="entry name" value="SULFATASE MODIFYING FACTOR 1, 2"/>
    <property type="match status" value="1"/>
</dbReference>
<keyword evidence="3" id="KW-1185">Reference proteome</keyword>
<gene>
    <name evidence="2" type="ORF">VB774_23465</name>
</gene>